<feature type="binding site" evidence="10">
    <location>
        <position position="155"/>
    </location>
    <ligand>
        <name>NAD(+)</name>
        <dbReference type="ChEBI" id="CHEBI:57540"/>
    </ligand>
</feature>
<dbReference type="EMBL" id="OMOF01000268">
    <property type="protein sequence ID" value="SPF45820.1"/>
    <property type="molecule type" value="Genomic_DNA"/>
</dbReference>
<feature type="binding site" evidence="10">
    <location>
        <position position="263"/>
    </location>
    <ligand>
        <name>NAD(+)</name>
        <dbReference type="ChEBI" id="CHEBI:57540"/>
    </ligand>
</feature>
<keyword evidence="4 7" id="KW-0560">Oxidoreductase</keyword>
<dbReference type="Proteomes" id="UP000238916">
    <property type="component" value="Unassembled WGS sequence"/>
</dbReference>
<evidence type="ECO:0000256" key="6">
    <source>
        <dbReference type="ARBA" id="ARBA00047473"/>
    </source>
</evidence>
<dbReference type="SUPFAM" id="SSF52413">
    <property type="entry name" value="UDP-glucose/GDP-mannose dehydrogenase C-terminal domain"/>
    <property type="match status" value="1"/>
</dbReference>
<dbReference type="PIRSF" id="PIRSF000124">
    <property type="entry name" value="UDPglc_GDPman_dh"/>
    <property type="match status" value="1"/>
</dbReference>
<protein>
    <recommendedName>
        <fullName evidence="3 7">UDP-glucose 6-dehydrogenase</fullName>
        <ecNumber evidence="3 7">1.1.1.22</ecNumber>
    </recommendedName>
</protein>
<evidence type="ECO:0000256" key="4">
    <source>
        <dbReference type="ARBA" id="ARBA00023002"/>
    </source>
</evidence>
<dbReference type="SUPFAM" id="SSF51735">
    <property type="entry name" value="NAD(P)-binding Rossmann-fold domains"/>
    <property type="match status" value="1"/>
</dbReference>
<feature type="binding site" evidence="10">
    <location>
        <position position="86"/>
    </location>
    <ligand>
        <name>NAD(+)</name>
        <dbReference type="ChEBI" id="CHEBI:57540"/>
    </ligand>
</feature>
<dbReference type="Pfam" id="PF00984">
    <property type="entry name" value="UDPG_MGDP_dh"/>
    <property type="match status" value="1"/>
</dbReference>
<evidence type="ECO:0000259" key="11">
    <source>
        <dbReference type="SMART" id="SM00984"/>
    </source>
</evidence>
<evidence type="ECO:0000313" key="13">
    <source>
        <dbReference type="Proteomes" id="UP000238916"/>
    </source>
</evidence>
<accession>A0A2U3L1U2</accession>
<dbReference type="NCBIfam" id="TIGR03026">
    <property type="entry name" value="NDP-sugDHase"/>
    <property type="match status" value="1"/>
</dbReference>
<evidence type="ECO:0000313" key="12">
    <source>
        <dbReference type="EMBL" id="SPF45820.1"/>
    </source>
</evidence>
<evidence type="ECO:0000256" key="5">
    <source>
        <dbReference type="ARBA" id="ARBA00023027"/>
    </source>
</evidence>
<name>A0A2U3L1U2_9FIRM</name>
<dbReference type="PANTHER" id="PTHR43750">
    <property type="entry name" value="UDP-GLUCOSE 6-DEHYDROGENASE TUAD"/>
    <property type="match status" value="1"/>
</dbReference>
<dbReference type="GO" id="GO:0051287">
    <property type="term" value="F:NAD binding"/>
    <property type="evidence" value="ECO:0007669"/>
    <property type="project" value="InterPro"/>
</dbReference>
<dbReference type="Gene3D" id="3.40.50.720">
    <property type="entry name" value="NAD(P)-binding Rossmann-like Domain"/>
    <property type="match status" value="2"/>
</dbReference>
<comment type="catalytic activity">
    <reaction evidence="6 7">
        <text>UDP-alpha-D-glucose + 2 NAD(+) + H2O = UDP-alpha-D-glucuronate + 2 NADH + 3 H(+)</text>
        <dbReference type="Rhea" id="RHEA:23596"/>
        <dbReference type="ChEBI" id="CHEBI:15377"/>
        <dbReference type="ChEBI" id="CHEBI:15378"/>
        <dbReference type="ChEBI" id="CHEBI:57540"/>
        <dbReference type="ChEBI" id="CHEBI:57945"/>
        <dbReference type="ChEBI" id="CHEBI:58052"/>
        <dbReference type="ChEBI" id="CHEBI:58885"/>
        <dbReference type="EC" id="1.1.1.22"/>
    </reaction>
</comment>
<dbReference type="PIRSF" id="PIRSF500134">
    <property type="entry name" value="UDPglc_DH_bac"/>
    <property type="match status" value="1"/>
</dbReference>
<feature type="binding site" evidence="9">
    <location>
        <begin position="152"/>
        <end position="155"/>
    </location>
    <ligand>
        <name>substrate</name>
    </ligand>
</feature>
<feature type="binding site" evidence="9">
    <location>
        <begin position="249"/>
        <end position="253"/>
    </location>
    <ligand>
        <name>substrate</name>
    </ligand>
</feature>
<evidence type="ECO:0000256" key="7">
    <source>
        <dbReference type="PIRNR" id="PIRNR000124"/>
    </source>
</evidence>
<feature type="domain" description="UDP-glucose/GDP-mannose dehydrogenase C-terminal" evidence="11">
    <location>
        <begin position="313"/>
        <end position="410"/>
    </location>
</feature>
<evidence type="ECO:0000256" key="2">
    <source>
        <dbReference type="ARBA" id="ARBA00006601"/>
    </source>
</evidence>
<dbReference type="OrthoDB" id="9803238at2"/>
<dbReference type="GO" id="GO:0000271">
    <property type="term" value="P:polysaccharide biosynthetic process"/>
    <property type="evidence" value="ECO:0007669"/>
    <property type="project" value="InterPro"/>
</dbReference>
<dbReference type="InterPro" id="IPR036220">
    <property type="entry name" value="UDP-Glc/GDP-Man_DH_C_sf"/>
</dbReference>
<dbReference type="Pfam" id="PF03721">
    <property type="entry name" value="UDPG_MGDP_dh_N"/>
    <property type="match status" value="1"/>
</dbReference>
<dbReference type="InterPro" id="IPR001732">
    <property type="entry name" value="UDP-Glc/GDP-Man_DH_N"/>
</dbReference>
<dbReference type="GO" id="GO:0003979">
    <property type="term" value="F:UDP-glucose 6-dehydrogenase activity"/>
    <property type="evidence" value="ECO:0007669"/>
    <property type="project" value="UniProtKB-EC"/>
</dbReference>
<dbReference type="PANTHER" id="PTHR43750:SF3">
    <property type="entry name" value="UDP-GLUCOSE 6-DEHYDROGENASE TUAD"/>
    <property type="match status" value="1"/>
</dbReference>
<feature type="binding site" evidence="10">
    <location>
        <position position="30"/>
    </location>
    <ligand>
        <name>NAD(+)</name>
        <dbReference type="ChEBI" id="CHEBI:57540"/>
    </ligand>
</feature>
<organism evidence="12 13">
    <name type="scientific">Candidatus Desulfosporosinus infrequens</name>
    <dbReference type="NCBI Taxonomy" id="2043169"/>
    <lineage>
        <taxon>Bacteria</taxon>
        <taxon>Bacillati</taxon>
        <taxon>Bacillota</taxon>
        <taxon>Clostridia</taxon>
        <taxon>Eubacteriales</taxon>
        <taxon>Desulfitobacteriaceae</taxon>
        <taxon>Desulfosporosinus</taxon>
    </lineage>
</organism>
<comment type="similarity">
    <text evidence="2 7">Belongs to the UDP-glucose/GDP-mannose dehydrogenase family.</text>
</comment>
<feature type="binding site" evidence="9">
    <location>
        <position position="204"/>
    </location>
    <ligand>
        <name>substrate</name>
    </ligand>
</feature>
<dbReference type="InterPro" id="IPR008927">
    <property type="entry name" value="6-PGluconate_DH-like_C_sf"/>
</dbReference>
<feature type="binding site" evidence="10">
    <location>
        <position position="35"/>
    </location>
    <ligand>
        <name>NAD(+)</name>
        <dbReference type="ChEBI" id="CHEBI:57540"/>
    </ligand>
</feature>
<evidence type="ECO:0000256" key="8">
    <source>
        <dbReference type="PIRSR" id="PIRSR500134-1"/>
    </source>
</evidence>
<dbReference type="Gene3D" id="1.20.5.100">
    <property type="entry name" value="Cytochrome c1, transmembrane anchor, C-terminal"/>
    <property type="match status" value="1"/>
</dbReference>
<keyword evidence="5 7" id="KW-0520">NAD</keyword>
<feature type="binding site" evidence="9">
    <location>
        <position position="320"/>
    </location>
    <ligand>
        <name>substrate</name>
    </ligand>
</feature>
<dbReference type="InterPro" id="IPR017476">
    <property type="entry name" value="UDP-Glc/GDP-Man"/>
</dbReference>
<dbReference type="GO" id="GO:0006065">
    <property type="term" value="P:UDP-glucuronate biosynthetic process"/>
    <property type="evidence" value="ECO:0007669"/>
    <property type="project" value="UniProtKB-UniPathway"/>
</dbReference>
<feature type="binding site" evidence="9">
    <location>
        <position position="257"/>
    </location>
    <ligand>
        <name>substrate</name>
    </ligand>
</feature>
<evidence type="ECO:0000256" key="9">
    <source>
        <dbReference type="PIRSR" id="PIRSR500134-2"/>
    </source>
</evidence>
<reference evidence="13" key="1">
    <citation type="submission" date="2018-02" db="EMBL/GenBank/DDBJ databases">
        <authorList>
            <person name="Hausmann B."/>
        </authorList>
    </citation>
    <scope>NUCLEOTIDE SEQUENCE [LARGE SCALE GENOMIC DNA]</scope>
    <source>
        <strain evidence="13">Peat soil MAG SbF1</strain>
    </source>
</reference>
<evidence type="ECO:0000256" key="1">
    <source>
        <dbReference type="ARBA" id="ARBA00004701"/>
    </source>
</evidence>
<dbReference type="EC" id="1.1.1.22" evidence="3 7"/>
<dbReference type="UniPathway" id="UPA00038">
    <property type="reaction ID" value="UER00491"/>
</dbReference>
<evidence type="ECO:0000256" key="3">
    <source>
        <dbReference type="ARBA" id="ARBA00012954"/>
    </source>
</evidence>
<dbReference type="SMART" id="SM00984">
    <property type="entry name" value="UDPG_MGDP_dh_C"/>
    <property type="match status" value="1"/>
</dbReference>
<feature type="binding site" evidence="10">
    <location>
        <position position="121"/>
    </location>
    <ligand>
        <name>NAD(+)</name>
        <dbReference type="ChEBI" id="CHEBI:57540"/>
    </ligand>
</feature>
<evidence type="ECO:0000256" key="10">
    <source>
        <dbReference type="PIRSR" id="PIRSR500134-3"/>
    </source>
</evidence>
<dbReference type="Pfam" id="PF03720">
    <property type="entry name" value="UDPG_MGDP_dh_C"/>
    <property type="match status" value="1"/>
</dbReference>
<sequence length="426" mass="47546">MRICVVGAGYVGLTTAAALANFGHEVQCVDMEQAKIDSLTQGKVPIYEPGLEKLIRKNLKKDKLHFSSNVIESIRDYPMILIAVGTPSREDGSSNLSYINQVINLIASNIKDYKIIITKSTVPAGTNEWMHQMLVEKGIEEDLFDIVSNPEFLREGTALWDIFHPNKLVFGTRTDRPIKVLKKLYESEKVPYIFTSLTGAELIKYASNAFLATKISFANEIARICDVYEVDYSDIYKGLATDPRIGRYFLNAGLGFGGSCLPKDLSCLKHSASKQNVETKLLDAVMEINDTQIELYLNKLGKALPSLEDKQITVWGVTFKSGTDDLRSSPAIALIKQLVQIGCRVHTYDPMVQLELADVSSYINQYESVIGSDVLIIATEWDQFLKSDWSEIKSRMKGSIILDARNCINAQTVRKHGLLYLGVGKR</sequence>
<comment type="pathway">
    <text evidence="1">Nucleotide-sugar biosynthesis; UDP-alpha-D-glucuronate biosynthesis; UDP-alpha-D-glucuronate from UDP-alpha-D-glucose: step 1/1.</text>
</comment>
<feature type="binding site" evidence="10">
    <location>
        <position position="327"/>
    </location>
    <ligand>
        <name>NAD(+)</name>
        <dbReference type="ChEBI" id="CHEBI:57540"/>
    </ligand>
</feature>
<dbReference type="InterPro" id="IPR036291">
    <property type="entry name" value="NAD(P)-bd_dom_sf"/>
</dbReference>
<feature type="active site" description="Nucleophile" evidence="8">
    <location>
        <position position="260"/>
    </location>
</feature>
<dbReference type="InterPro" id="IPR014027">
    <property type="entry name" value="UDP-Glc/GDP-Man_DH_C"/>
</dbReference>
<proteinExistence type="inferred from homology"/>
<dbReference type="SUPFAM" id="SSF48179">
    <property type="entry name" value="6-phosphogluconate dehydrogenase C-terminal domain-like"/>
    <property type="match status" value="1"/>
</dbReference>
<dbReference type="InterPro" id="IPR014026">
    <property type="entry name" value="UDP-Glc/GDP-Man_DH_dimer"/>
</dbReference>
<dbReference type="InterPro" id="IPR028357">
    <property type="entry name" value="UDPglc_DH_bac"/>
</dbReference>
<gene>
    <name evidence="12" type="primary">ytcA</name>
    <name evidence="12" type="ORF">SBF1_340013</name>
</gene>
<dbReference type="AlphaFoldDB" id="A0A2U3L1U2"/>